<evidence type="ECO:0000256" key="2">
    <source>
        <dbReference type="ARBA" id="ARBA00007581"/>
    </source>
</evidence>
<protein>
    <recommendedName>
        <fullName evidence="6">Extradiol ring-cleavage dioxygenase class III enzyme subunit B domain-containing protein</fullName>
    </recommendedName>
</protein>
<keyword evidence="3" id="KW-0479">Metal-binding</keyword>
<dbReference type="Pfam" id="PF02900">
    <property type="entry name" value="LigB"/>
    <property type="match status" value="1"/>
</dbReference>
<comment type="similarity">
    <text evidence="2">Belongs to the DODA-type extradiol aromatic ring-opening dioxygenase family.</text>
</comment>
<sequence>MSATSAKLPVYFLSHAGPNQAVDESVTADFFAKLGQQWTALAPSAILVISAHWEGADGVIRVRTSETNELYYDFYGFPDFMYKLQYPSKGSPQLANQVLDILGKAGIPAKAETERGIDHGVWVSLLRILPNPTVPIVQMSIADMRSRPAEEAFEYHLKLGKALRQLREQNVLIVSSGTAVHNLRELGTYMRSGGKVAPYVEPFDKLLDQIALTESEGARDKASVQVLANSEFLRPAHPTLEHLLPFHVALGAAGGDKAKILHKNFLLSLSESAFSFGEQ</sequence>
<comment type="caution">
    <text evidence="7">The sequence shown here is derived from an EMBL/GenBank/DDBJ whole genome shotgun (WGS) entry which is preliminary data.</text>
</comment>
<dbReference type="Gene3D" id="3.40.830.10">
    <property type="entry name" value="LigB-like"/>
    <property type="match status" value="1"/>
</dbReference>
<dbReference type="Proteomes" id="UP000780801">
    <property type="component" value="Unassembled WGS sequence"/>
</dbReference>
<evidence type="ECO:0000256" key="4">
    <source>
        <dbReference type="ARBA" id="ARBA00022833"/>
    </source>
</evidence>
<dbReference type="GO" id="GO:0008270">
    <property type="term" value="F:zinc ion binding"/>
    <property type="evidence" value="ECO:0007669"/>
    <property type="project" value="InterPro"/>
</dbReference>
<dbReference type="GO" id="GO:0008198">
    <property type="term" value="F:ferrous iron binding"/>
    <property type="evidence" value="ECO:0007669"/>
    <property type="project" value="InterPro"/>
</dbReference>
<accession>A0A9P6KCC2</accession>
<evidence type="ECO:0000313" key="7">
    <source>
        <dbReference type="EMBL" id="KAF9579683.1"/>
    </source>
</evidence>
<evidence type="ECO:0000313" key="8">
    <source>
        <dbReference type="Proteomes" id="UP000780801"/>
    </source>
</evidence>
<dbReference type="PANTHER" id="PTHR30096">
    <property type="entry name" value="4,5-DOPA DIOXYGENASE EXTRADIOL-LIKE PROTEIN"/>
    <property type="match status" value="1"/>
</dbReference>
<dbReference type="SUPFAM" id="SSF53213">
    <property type="entry name" value="LigB-like"/>
    <property type="match status" value="1"/>
</dbReference>
<dbReference type="PIRSF" id="PIRSF006157">
    <property type="entry name" value="Doxgns_DODA"/>
    <property type="match status" value="1"/>
</dbReference>
<evidence type="ECO:0000256" key="1">
    <source>
        <dbReference type="ARBA" id="ARBA00001947"/>
    </source>
</evidence>
<gene>
    <name evidence="7" type="ORF">BGW38_003959</name>
</gene>
<organism evidence="7 8">
    <name type="scientific">Lunasporangiospora selenospora</name>
    <dbReference type="NCBI Taxonomy" id="979761"/>
    <lineage>
        <taxon>Eukaryota</taxon>
        <taxon>Fungi</taxon>
        <taxon>Fungi incertae sedis</taxon>
        <taxon>Mucoromycota</taxon>
        <taxon>Mortierellomycotina</taxon>
        <taxon>Mortierellomycetes</taxon>
        <taxon>Mortierellales</taxon>
        <taxon>Mortierellaceae</taxon>
        <taxon>Lunasporangiospora</taxon>
    </lineage>
</organism>
<dbReference type="InterPro" id="IPR014436">
    <property type="entry name" value="Extradiol_dOase_DODA"/>
</dbReference>
<dbReference type="EMBL" id="JAABOA010002573">
    <property type="protein sequence ID" value="KAF9579683.1"/>
    <property type="molecule type" value="Genomic_DNA"/>
</dbReference>
<keyword evidence="5" id="KW-0560">Oxidoreductase</keyword>
<evidence type="ECO:0000256" key="3">
    <source>
        <dbReference type="ARBA" id="ARBA00022723"/>
    </source>
</evidence>
<keyword evidence="4" id="KW-0862">Zinc</keyword>
<dbReference type="InterPro" id="IPR004183">
    <property type="entry name" value="Xdiol_dOase_suB"/>
</dbReference>
<dbReference type="AlphaFoldDB" id="A0A9P6KCC2"/>
<reference evidence="7" key="1">
    <citation type="journal article" date="2020" name="Fungal Divers.">
        <title>Resolving the Mortierellaceae phylogeny through synthesis of multi-gene phylogenetics and phylogenomics.</title>
        <authorList>
            <person name="Vandepol N."/>
            <person name="Liber J."/>
            <person name="Desiro A."/>
            <person name="Na H."/>
            <person name="Kennedy M."/>
            <person name="Barry K."/>
            <person name="Grigoriev I.V."/>
            <person name="Miller A.N."/>
            <person name="O'Donnell K."/>
            <person name="Stajich J.E."/>
            <person name="Bonito G."/>
        </authorList>
    </citation>
    <scope>NUCLEOTIDE SEQUENCE</scope>
    <source>
        <strain evidence="7">KOD1015</strain>
    </source>
</reference>
<name>A0A9P6KCC2_9FUNG</name>
<feature type="domain" description="Extradiol ring-cleavage dioxygenase class III enzyme subunit B" evidence="6">
    <location>
        <begin position="12"/>
        <end position="266"/>
    </location>
</feature>
<dbReference type="OrthoDB" id="7396853at2759"/>
<keyword evidence="8" id="KW-1185">Reference proteome</keyword>
<evidence type="ECO:0000259" key="6">
    <source>
        <dbReference type="Pfam" id="PF02900"/>
    </source>
</evidence>
<evidence type="ECO:0000256" key="5">
    <source>
        <dbReference type="ARBA" id="ARBA00023002"/>
    </source>
</evidence>
<comment type="cofactor">
    <cofactor evidence="1">
        <name>Zn(2+)</name>
        <dbReference type="ChEBI" id="CHEBI:29105"/>
    </cofactor>
</comment>
<dbReference type="CDD" id="cd07363">
    <property type="entry name" value="45_DOPA_Dioxygenase"/>
    <property type="match status" value="1"/>
</dbReference>
<dbReference type="PANTHER" id="PTHR30096:SF0">
    <property type="entry name" value="4,5-DOPA DIOXYGENASE EXTRADIOL-LIKE PROTEIN"/>
    <property type="match status" value="1"/>
</dbReference>
<dbReference type="GO" id="GO:0016702">
    <property type="term" value="F:oxidoreductase activity, acting on single donors with incorporation of molecular oxygen, incorporation of two atoms of oxygen"/>
    <property type="evidence" value="ECO:0007669"/>
    <property type="project" value="UniProtKB-ARBA"/>
</dbReference>
<proteinExistence type="inferred from homology"/>